<proteinExistence type="predicted"/>
<reference evidence="3 4" key="1">
    <citation type="submission" date="2020-04" db="EMBL/GenBank/DDBJ databases">
        <title>Ramlibacter sp. G-1-2-2 isolated from soil.</title>
        <authorList>
            <person name="Dahal R.H."/>
        </authorList>
    </citation>
    <scope>NUCLEOTIDE SEQUENCE [LARGE SCALE GENOMIC DNA]</scope>
    <source>
        <strain evidence="3 4">G-1-2-2</strain>
    </source>
</reference>
<dbReference type="PRINTS" id="PR00813">
    <property type="entry name" value="BCTERIALGSPG"/>
</dbReference>
<evidence type="ECO:0000313" key="4">
    <source>
        <dbReference type="Proteomes" id="UP000541185"/>
    </source>
</evidence>
<evidence type="ECO:0000256" key="2">
    <source>
        <dbReference type="SAM" id="Phobius"/>
    </source>
</evidence>
<sequence length="169" mass="18272">MNAARSRAPARGFTLIELLITLALVGLLAMTSLPLYQVTERRLKESELREALRTIRSGLDAYKAAVDAGALKKEAGQSGYPPTLEILTESLQRADAADPNGTDAASRIQILRRLPRDPFFADPQVPAAQTWNLRGYASRADDPQPAADVFDVSSKSTATALDGTPYASW</sequence>
<dbReference type="GO" id="GO:0015627">
    <property type="term" value="C:type II protein secretion system complex"/>
    <property type="evidence" value="ECO:0007669"/>
    <property type="project" value="InterPro"/>
</dbReference>
<evidence type="ECO:0000256" key="1">
    <source>
        <dbReference type="ARBA" id="ARBA00022481"/>
    </source>
</evidence>
<protein>
    <submittedName>
        <fullName evidence="3">Type II secretion system protein</fullName>
    </submittedName>
</protein>
<dbReference type="EMBL" id="JABBFX010000001">
    <property type="protein sequence ID" value="NML44474.1"/>
    <property type="molecule type" value="Genomic_DNA"/>
</dbReference>
<name>A0A848H1P2_9BURK</name>
<dbReference type="InterPro" id="IPR045584">
    <property type="entry name" value="Pilin-like"/>
</dbReference>
<keyword evidence="4" id="KW-1185">Reference proteome</keyword>
<dbReference type="Pfam" id="PF07963">
    <property type="entry name" value="N_methyl"/>
    <property type="match status" value="1"/>
</dbReference>
<accession>A0A848H1P2</accession>
<keyword evidence="2" id="KW-0472">Membrane</keyword>
<dbReference type="InterPro" id="IPR012902">
    <property type="entry name" value="N_methyl_site"/>
</dbReference>
<feature type="transmembrane region" description="Helical" evidence="2">
    <location>
        <begin position="12"/>
        <end position="36"/>
    </location>
</feature>
<dbReference type="SUPFAM" id="SSF54523">
    <property type="entry name" value="Pili subunits"/>
    <property type="match status" value="1"/>
</dbReference>
<dbReference type="NCBIfam" id="TIGR02532">
    <property type="entry name" value="IV_pilin_GFxxxE"/>
    <property type="match status" value="1"/>
</dbReference>
<dbReference type="Proteomes" id="UP000541185">
    <property type="component" value="Unassembled WGS sequence"/>
</dbReference>
<dbReference type="PROSITE" id="PS00409">
    <property type="entry name" value="PROKAR_NTER_METHYL"/>
    <property type="match status" value="1"/>
</dbReference>
<keyword evidence="2" id="KW-0812">Transmembrane</keyword>
<keyword evidence="1" id="KW-0488">Methylation</keyword>
<keyword evidence="2" id="KW-1133">Transmembrane helix</keyword>
<organism evidence="3 4">
    <name type="scientific">Ramlibacter agri</name>
    <dbReference type="NCBI Taxonomy" id="2728837"/>
    <lineage>
        <taxon>Bacteria</taxon>
        <taxon>Pseudomonadati</taxon>
        <taxon>Pseudomonadota</taxon>
        <taxon>Betaproteobacteria</taxon>
        <taxon>Burkholderiales</taxon>
        <taxon>Comamonadaceae</taxon>
        <taxon>Ramlibacter</taxon>
    </lineage>
</organism>
<dbReference type="Gene3D" id="3.30.700.10">
    <property type="entry name" value="Glycoprotein, Type 4 Pilin"/>
    <property type="match status" value="1"/>
</dbReference>
<dbReference type="InterPro" id="IPR000983">
    <property type="entry name" value="Bac_GSPG_pilin"/>
</dbReference>
<comment type="caution">
    <text evidence="3">The sequence shown here is derived from an EMBL/GenBank/DDBJ whole genome shotgun (WGS) entry which is preliminary data.</text>
</comment>
<dbReference type="AlphaFoldDB" id="A0A848H1P2"/>
<gene>
    <name evidence="3" type="ORF">HHL11_11980</name>
</gene>
<dbReference type="GO" id="GO:0015628">
    <property type="term" value="P:protein secretion by the type II secretion system"/>
    <property type="evidence" value="ECO:0007669"/>
    <property type="project" value="InterPro"/>
</dbReference>
<evidence type="ECO:0000313" key="3">
    <source>
        <dbReference type="EMBL" id="NML44474.1"/>
    </source>
</evidence>
<dbReference type="RefSeq" id="WP_169418597.1">
    <property type="nucleotide sequence ID" value="NZ_JABBFX010000001.1"/>
</dbReference>